<sequence length="293" mass="32535">MLSEKAKGKQRAVEFHALSTVPAQAAPSEPPSLGLVIRFTEGIPDLTCNVLEKDSIRDVKTRIKGARPELQDRRLRLIHAGRLLTDGTLLYSWITTLEERQRRATDKGETAESASVGTTWLHCSVGPKIEEGEDGEEGRLQTAQLQPLRGFDRLVAAGFTEADIANFRRQFHSQSASNYLDTDFETEEEFDEHARALEEQWIDSLDNAGTASLSQSTSSNNAAILQGIVVGFFFPLLPFFFVREPKPAVFWESGIEHEGTGSVVLSKRMQMGIVMGFTLNILFGTWTFLLDSA</sequence>
<dbReference type="InterPro" id="IPR029071">
    <property type="entry name" value="Ubiquitin-like_domsf"/>
</dbReference>
<evidence type="ECO:0000259" key="2">
    <source>
        <dbReference type="PROSITE" id="PS50053"/>
    </source>
</evidence>
<dbReference type="CDD" id="cd17039">
    <property type="entry name" value="Ubl_ubiquitin_like"/>
    <property type="match status" value="1"/>
</dbReference>
<feature type="transmembrane region" description="Helical" evidence="1">
    <location>
        <begin position="223"/>
        <end position="242"/>
    </location>
</feature>
<dbReference type="SUPFAM" id="SSF54236">
    <property type="entry name" value="Ubiquitin-like"/>
    <property type="match status" value="1"/>
</dbReference>
<name>A0A166LSI9_9AGAM</name>
<keyword evidence="4" id="KW-1185">Reference proteome</keyword>
<dbReference type="Proteomes" id="UP000076532">
    <property type="component" value="Unassembled WGS sequence"/>
</dbReference>
<dbReference type="AlphaFoldDB" id="A0A166LSI9"/>
<keyword evidence="1" id="KW-1133">Transmembrane helix</keyword>
<organism evidence="3 4">
    <name type="scientific">Athelia psychrophila</name>
    <dbReference type="NCBI Taxonomy" id="1759441"/>
    <lineage>
        <taxon>Eukaryota</taxon>
        <taxon>Fungi</taxon>
        <taxon>Dikarya</taxon>
        <taxon>Basidiomycota</taxon>
        <taxon>Agaricomycotina</taxon>
        <taxon>Agaricomycetes</taxon>
        <taxon>Agaricomycetidae</taxon>
        <taxon>Atheliales</taxon>
        <taxon>Atheliaceae</taxon>
        <taxon>Athelia</taxon>
    </lineage>
</organism>
<dbReference type="Pfam" id="PF13373">
    <property type="entry name" value="Dsc3_C"/>
    <property type="match status" value="1"/>
</dbReference>
<dbReference type="Pfam" id="PF10302">
    <property type="entry name" value="Dsc3_N"/>
    <property type="match status" value="1"/>
</dbReference>
<evidence type="ECO:0000256" key="1">
    <source>
        <dbReference type="SAM" id="Phobius"/>
    </source>
</evidence>
<dbReference type="InterPro" id="IPR045226">
    <property type="entry name" value="Dsc3"/>
</dbReference>
<dbReference type="OrthoDB" id="2556122at2759"/>
<dbReference type="GO" id="GO:0044695">
    <property type="term" value="C:Dsc E3 ubiquitin ligase complex"/>
    <property type="evidence" value="ECO:0007669"/>
    <property type="project" value="InterPro"/>
</dbReference>
<feature type="domain" description="Ubiquitin-like" evidence="2">
    <location>
        <begin position="33"/>
        <end position="90"/>
    </location>
</feature>
<protein>
    <recommendedName>
        <fullName evidence="2">Ubiquitin-like domain-containing protein</fullName>
    </recommendedName>
</protein>
<dbReference type="EMBL" id="KV417533">
    <property type="protein sequence ID" value="KZP23272.1"/>
    <property type="molecule type" value="Genomic_DNA"/>
</dbReference>
<evidence type="ECO:0000313" key="4">
    <source>
        <dbReference type="Proteomes" id="UP000076532"/>
    </source>
</evidence>
<keyword evidence="1" id="KW-0472">Membrane</keyword>
<dbReference type="STRING" id="436010.A0A166LSI9"/>
<dbReference type="GO" id="GO:0005783">
    <property type="term" value="C:endoplasmic reticulum"/>
    <property type="evidence" value="ECO:0007669"/>
    <property type="project" value="TreeGrafter"/>
</dbReference>
<dbReference type="InterPro" id="IPR000626">
    <property type="entry name" value="Ubiquitin-like_dom"/>
</dbReference>
<evidence type="ECO:0000313" key="3">
    <source>
        <dbReference type="EMBL" id="KZP23272.1"/>
    </source>
</evidence>
<dbReference type="Gene3D" id="3.10.20.90">
    <property type="entry name" value="Phosphatidylinositol 3-kinase Catalytic Subunit, Chain A, domain 1"/>
    <property type="match status" value="1"/>
</dbReference>
<dbReference type="PANTHER" id="PTHR28049">
    <property type="entry name" value="TRANSMEMBRANE PROTEIN YOR223W"/>
    <property type="match status" value="1"/>
</dbReference>
<reference evidence="3 4" key="1">
    <citation type="journal article" date="2016" name="Mol. Biol. Evol.">
        <title>Comparative Genomics of Early-Diverging Mushroom-Forming Fungi Provides Insights into the Origins of Lignocellulose Decay Capabilities.</title>
        <authorList>
            <person name="Nagy L.G."/>
            <person name="Riley R."/>
            <person name="Tritt A."/>
            <person name="Adam C."/>
            <person name="Daum C."/>
            <person name="Floudas D."/>
            <person name="Sun H."/>
            <person name="Yadav J.S."/>
            <person name="Pangilinan J."/>
            <person name="Larsson K.H."/>
            <person name="Matsuura K."/>
            <person name="Barry K."/>
            <person name="Labutti K."/>
            <person name="Kuo R."/>
            <person name="Ohm R.A."/>
            <person name="Bhattacharya S.S."/>
            <person name="Shirouzu T."/>
            <person name="Yoshinaga Y."/>
            <person name="Martin F.M."/>
            <person name="Grigoriev I.V."/>
            <person name="Hibbett D.S."/>
        </authorList>
    </citation>
    <scope>NUCLEOTIDE SEQUENCE [LARGE SCALE GENOMIC DNA]</scope>
    <source>
        <strain evidence="3 4">CBS 109695</strain>
    </source>
</reference>
<gene>
    <name evidence="3" type="ORF">FIBSPDRAFT_919127</name>
</gene>
<dbReference type="PROSITE" id="PS50053">
    <property type="entry name" value="UBIQUITIN_2"/>
    <property type="match status" value="1"/>
</dbReference>
<dbReference type="PANTHER" id="PTHR28049:SF1">
    <property type="entry name" value="DSC E3 UBIQUITIN LIGASE COMPLEX SUBUNIT 3"/>
    <property type="match status" value="1"/>
</dbReference>
<proteinExistence type="predicted"/>
<dbReference type="InterPro" id="IPR025390">
    <property type="entry name" value="Dsc3_C"/>
</dbReference>
<accession>A0A166LSI9</accession>
<feature type="transmembrane region" description="Helical" evidence="1">
    <location>
        <begin position="271"/>
        <end position="289"/>
    </location>
</feature>
<dbReference type="InterPro" id="IPR019413">
    <property type="entry name" value="Dsc3_ub-like_dom"/>
</dbReference>
<keyword evidence="1" id="KW-0812">Transmembrane</keyword>